<proteinExistence type="predicted"/>
<dbReference type="AlphaFoldDB" id="A0A1C7PAR1"/>
<sequence length="138" mass="15256">MKRLQLFPYAVAILCAGFAFAAPKDEPPVRPEAKYVEITSGTEDLGFDWIVNPFAVDAVKKEAAMYEVLATHKTIARFEGYRNIVCLGRAALCPDRCGHSTVVAGFTIVSYRDHHKSGQYGDEQQKVFEMDVLQSAPG</sequence>
<dbReference type="OrthoDB" id="880459at2"/>
<feature type="chain" id="PRO_5014266492" evidence="1">
    <location>
        <begin position="22"/>
        <end position="138"/>
    </location>
</feature>
<gene>
    <name evidence="2" type="ORF">PYTT_1513</name>
</gene>
<dbReference type="KEGG" id="agl:PYTT_1513"/>
<evidence type="ECO:0000313" key="2">
    <source>
        <dbReference type="EMBL" id="SEH89414.1"/>
    </source>
</evidence>
<keyword evidence="3" id="KW-1185">Reference proteome</keyword>
<protein>
    <submittedName>
        <fullName evidence="2">Uncharacterized protein</fullName>
    </submittedName>
</protein>
<organism evidence="2 3">
    <name type="scientific">Akkermansia glycaniphila</name>
    <dbReference type="NCBI Taxonomy" id="1679444"/>
    <lineage>
        <taxon>Bacteria</taxon>
        <taxon>Pseudomonadati</taxon>
        <taxon>Verrucomicrobiota</taxon>
        <taxon>Verrucomicrobiia</taxon>
        <taxon>Verrucomicrobiales</taxon>
        <taxon>Akkermansiaceae</taxon>
        <taxon>Akkermansia</taxon>
    </lineage>
</organism>
<dbReference type="EMBL" id="LT629973">
    <property type="protein sequence ID" value="SEH89414.1"/>
    <property type="molecule type" value="Genomic_DNA"/>
</dbReference>
<feature type="signal peptide" evidence="1">
    <location>
        <begin position="1"/>
        <end position="21"/>
    </location>
</feature>
<dbReference type="RefSeq" id="WP_067777372.1">
    <property type="nucleotide sequence ID" value="NZ_JACVVN010000012.1"/>
</dbReference>
<reference evidence="3" key="1">
    <citation type="submission" date="2016-09" db="EMBL/GenBank/DDBJ databases">
        <authorList>
            <person name="Koehorst J."/>
        </authorList>
    </citation>
    <scope>NUCLEOTIDE SEQUENCE [LARGE SCALE GENOMIC DNA]</scope>
</reference>
<evidence type="ECO:0000313" key="3">
    <source>
        <dbReference type="Proteomes" id="UP000176204"/>
    </source>
</evidence>
<evidence type="ECO:0000256" key="1">
    <source>
        <dbReference type="SAM" id="SignalP"/>
    </source>
</evidence>
<accession>A0A1C7PAR1</accession>
<keyword evidence="1" id="KW-0732">Signal</keyword>
<dbReference type="STRING" id="1679444.PYTT_1513"/>
<dbReference type="Proteomes" id="UP000176204">
    <property type="component" value="Chromosome I"/>
</dbReference>
<name>A0A1C7PAR1_9BACT</name>